<dbReference type="OMA" id="SPMMESR"/>
<dbReference type="GO" id="GO:0120015">
    <property type="term" value="F:sterol transfer activity"/>
    <property type="evidence" value="ECO:0007669"/>
    <property type="project" value="TreeGrafter"/>
</dbReference>
<comment type="subcellular location">
    <subcellularLocation>
        <location evidence="1">Membrane</location>
        <topology evidence="1">Single-pass membrane protein</topology>
    </subcellularLocation>
</comment>
<dbReference type="GO" id="GO:0005886">
    <property type="term" value="C:plasma membrane"/>
    <property type="evidence" value="ECO:0007669"/>
    <property type="project" value="TreeGrafter"/>
</dbReference>
<keyword evidence="9" id="KW-1185">Reference proteome</keyword>
<evidence type="ECO:0000313" key="8">
    <source>
        <dbReference type="EMBL" id="CAM37880.1"/>
    </source>
</evidence>
<feature type="compositionally biased region" description="Low complexity" evidence="5">
    <location>
        <begin position="148"/>
        <end position="165"/>
    </location>
</feature>
<protein>
    <recommendedName>
        <fullName evidence="7">VASt domain-containing protein</fullName>
    </recommendedName>
</protein>
<evidence type="ECO:0000256" key="6">
    <source>
        <dbReference type="SAM" id="Phobius"/>
    </source>
</evidence>
<dbReference type="InParanoid" id="A4H911"/>
<feature type="region of interest" description="Disordered" evidence="5">
    <location>
        <begin position="139"/>
        <end position="196"/>
    </location>
</feature>
<evidence type="ECO:0000256" key="2">
    <source>
        <dbReference type="ARBA" id="ARBA00022692"/>
    </source>
</evidence>
<evidence type="ECO:0000259" key="7">
    <source>
        <dbReference type="PROSITE" id="PS51778"/>
    </source>
</evidence>
<keyword evidence="3 6" id="KW-1133">Transmembrane helix</keyword>
<feature type="domain" description="VASt" evidence="7">
    <location>
        <begin position="420"/>
        <end position="600"/>
    </location>
</feature>
<dbReference type="EMBL" id="FR798991">
    <property type="protein sequence ID" value="CAM37880.1"/>
    <property type="molecule type" value="Genomic_DNA"/>
</dbReference>
<dbReference type="STRING" id="5660.A4H911"/>
<dbReference type="AlphaFoldDB" id="A4H911"/>
<name>A4H911_LEIBR</name>
<dbReference type="InterPro" id="IPR004182">
    <property type="entry name" value="GRAM"/>
</dbReference>
<dbReference type="PANTHER" id="PTHR23319:SF4">
    <property type="entry name" value="GRAM DOMAIN CONTAINING 1B, ISOFORM E"/>
    <property type="match status" value="1"/>
</dbReference>
<feature type="compositionally biased region" description="Polar residues" evidence="5">
    <location>
        <begin position="179"/>
        <end position="196"/>
    </location>
</feature>
<sequence length="714" mass="78366">MSNSSTPDAKVQVVTTSSAEDQLFHQLFPQLRRNEKLVQSCNCGLIRRKLVRMGRMYVTPLRICFTSSFIEEPLFILLENVLTLERKASFVCDTIVVVTKTQVEHDFTAFISTGVTQMYSLLKTLWSVREKYTADRARSLCPDDKSDASSATSSLSGRLTTGGNSAAYGSGAEARDSQSQDTHPLSASNWLSTNGRQDAEDCTECDRAAVSLRASSVGAPAVVEKQSTSGLLLERSSLQNRKSGPQESSNDVQSGTNPEFRRFFPSIPQTETIKDSFTCCYQFGASRLGKMWVTQNFILFVSPMMESRIEIKFSDVEKIEKEQKLVLLDGFYVQLKSGSSLSFSNFTSRDAALNVIESTFQASKAQQNGTKKDTGVSGPLVFKTTTSENDEGKIPAVASMDAFSQVETEYGSALSDFSCFEKEVITPVKLCTGKGVLDVFGVCFDDDTALLEDYHTERKDTCQKWESWQPTKDGGTFRGQRQFTCTTLVRAMMGKPYAYVEYQRYALFKVSGTPTLAVQFSSQVPGVMFGDAFRVEALVMFTQVGSGASAEVTMRVFGYVQFLKNVWVKGRILSTTMDTELPEGYKTLAKMICGRVKSHQSGGGTEGSAEADGEARKEGGTQGASSMSECMPYVPLLFKVWALEGFTANVTVLALSALCFFVSLFCCLIMSFSPIRGFRERGVLQSLTSPLTAVVTAVVCFVSFQIGITAFVSL</sequence>
<dbReference type="Proteomes" id="UP000007258">
    <property type="component" value="Chromosome 17"/>
</dbReference>
<evidence type="ECO:0000256" key="5">
    <source>
        <dbReference type="SAM" id="MobiDB-lite"/>
    </source>
</evidence>
<accession>A4H911</accession>
<dbReference type="SMART" id="SM00568">
    <property type="entry name" value="GRAM"/>
    <property type="match status" value="2"/>
</dbReference>
<dbReference type="PROSITE" id="PS51778">
    <property type="entry name" value="VAST"/>
    <property type="match status" value="1"/>
</dbReference>
<dbReference type="RefSeq" id="XP_001563834.1">
    <property type="nucleotide sequence ID" value="XM_001563784.1"/>
</dbReference>
<keyword evidence="4 6" id="KW-0472">Membrane</keyword>
<feature type="transmembrane region" description="Helical" evidence="6">
    <location>
        <begin position="691"/>
        <end position="712"/>
    </location>
</feature>
<dbReference type="KEGG" id="lbz:LBRM_17_0670"/>
<gene>
    <name evidence="8" type="ORF">LBRM_17_0670</name>
</gene>
<organism evidence="8 9">
    <name type="scientific">Leishmania braziliensis</name>
    <dbReference type="NCBI Taxonomy" id="5660"/>
    <lineage>
        <taxon>Eukaryota</taxon>
        <taxon>Discoba</taxon>
        <taxon>Euglenozoa</taxon>
        <taxon>Kinetoplastea</taxon>
        <taxon>Metakinetoplastina</taxon>
        <taxon>Trypanosomatida</taxon>
        <taxon>Trypanosomatidae</taxon>
        <taxon>Leishmaniinae</taxon>
        <taxon>Leishmania</taxon>
        <taxon>Leishmania braziliensis species complex</taxon>
    </lineage>
</organism>
<dbReference type="VEuPathDB" id="TriTrypDB:LbrM.17.0670"/>
<proteinExistence type="predicted"/>
<dbReference type="GO" id="GO:0005789">
    <property type="term" value="C:endoplasmic reticulum membrane"/>
    <property type="evidence" value="ECO:0007669"/>
    <property type="project" value="TreeGrafter"/>
</dbReference>
<feature type="region of interest" description="Disordered" evidence="5">
    <location>
        <begin position="598"/>
        <end position="626"/>
    </location>
</feature>
<dbReference type="Pfam" id="PF02893">
    <property type="entry name" value="GRAM"/>
    <property type="match status" value="2"/>
</dbReference>
<dbReference type="GO" id="GO:0032366">
    <property type="term" value="P:intracellular sterol transport"/>
    <property type="evidence" value="ECO:0007669"/>
    <property type="project" value="TreeGrafter"/>
</dbReference>
<dbReference type="InterPro" id="IPR011993">
    <property type="entry name" value="PH-like_dom_sf"/>
</dbReference>
<dbReference type="PANTHER" id="PTHR23319">
    <property type="entry name" value="GRAM DOMAIN CONTAINING 1B, ISOFORM E"/>
    <property type="match status" value="1"/>
</dbReference>
<feature type="compositionally biased region" description="Polar residues" evidence="5">
    <location>
        <begin position="234"/>
        <end position="257"/>
    </location>
</feature>
<dbReference type="GeneID" id="5414365"/>
<reference evidence="8 9" key="1">
    <citation type="journal article" date="2007" name="Nat. Genet.">
        <title>Comparative genomic analysis of three Leishmania species that cause diverse human disease.</title>
        <authorList>
            <person name="Peacock C.S."/>
            <person name="Seeger K."/>
            <person name="Harris D."/>
            <person name="Murphy L."/>
            <person name="Ruiz J.C."/>
            <person name="Quail M.A."/>
            <person name="Peters N."/>
            <person name="Adlem E."/>
            <person name="Tivey A."/>
            <person name="Aslett M."/>
            <person name="Kerhornou A."/>
            <person name="Ivens A."/>
            <person name="Fraser A."/>
            <person name="Rajandream M.A."/>
            <person name="Carver T."/>
            <person name="Norbertczak H."/>
            <person name="Chillingworth T."/>
            <person name="Hance Z."/>
            <person name="Jagels K."/>
            <person name="Moule S."/>
            <person name="Ormond D."/>
            <person name="Rutter S."/>
            <person name="Squares R."/>
            <person name="Whitehead S."/>
            <person name="Rabbinowitsch E."/>
            <person name="Arrowsmith C."/>
            <person name="White B."/>
            <person name="Thurston S."/>
            <person name="Bringaud F."/>
            <person name="Baldauf S.L."/>
            <person name="Faulconbridge A."/>
            <person name="Jeffares D."/>
            <person name="Depledge D.P."/>
            <person name="Oyola S.O."/>
            <person name="Hilley J.D."/>
            <person name="Brito L.O."/>
            <person name="Tosi L.R."/>
            <person name="Barrell B."/>
            <person name="Cruz A.K."/>
            <person name="Mottram J.C."/>
            <person name="Smith D.F."/>
            <person name="Berriman M."/>
        </authorList>
    </citation>
    <scope>NUCLEOTIDE SEQUENCE [LARGE SCALE GENOMIC DNA]</scope>
    <source>
        <strain evidence="8 9">MHOM/BR/75/M2904</strain>
    </source>
</reference>
<dbReference type="GO" id="GO:0140268">
    <property type="term" value="C:endoplasmic reticulum-plasma membrane contact site"/>
    <property type="evidence" value="ECO:0007669"/>
    <property type="project" value="TreeGrafter"/>
</dbReference>
<keyword evidence="2 6" id="KW-0812">Transmembrane</keyword>
<dbReference type="InterPro" id="IPR051482">
    <property type="entry name" value="Cholesterol_transport"/>
</dbReference>
<dbReference type="GO" id="GO:0032934">
    <property type="term" value="F:sterol binding"/>
    <property type="evidence" value="ECO:0007669"/>
    <property type="project" value="TreeGrafter"/>
</dbReference>
<evidence type="ECO:0000256" key="4">
    <source>
        <dbReference type="ARBA" id="ARBA00023136"/>
    </source>
</evidence>
<dbReference type="InterPro" id="IPR031968">
    <property type="entry name" value="VASt"/>
</dbReference>
<evidence type="ECO:0000256" key="3">
    <source>
        <dbReference type="ARBA" id="ARBA00022989"/>
    </source>
</evidence>
<dbReference type="Gene3D" id="2.30.29.30">
    <property type="entry name" value="Pleckstrin-homology domain (PH domain)/Phosphotyrosine-binding domain (PTB)"/>
    <property type="match status" value="2"/>
</dbReference>
<evidence type="ECO:0000313" key="9">
    <source>
        <dbReference type="Proteomes" id="UP000007258"/>
    </source>
</evidence>
<feature type="region of interest" description="Disordered" evidence="5">
    <location>
        <begin position="234"/>
        <end position="260"/>
    </location>
</feature>
<feature type="transmembrane region" description="Helical" evidence="6">
    <location>
        <begin position="646"/>
        <end position="670"/>
    </location>
</feature>
<evidence type="ECO:0000256" key="1">
    <source>
        <dbReference type="ARBA" id="ARBA00004167"/>
    </source>
</evidence>
<reference evidence="8 9" key="2">
    <citation type="journal article" date="2011" name="Genome Res.">
        <title>Chromosome and gene copy number variation allow major structural change between species and strains of Leishmania.</title>
        <authorList>
            <person name="Rogers M.B."/>
            <person name="Hilley J.D."/>
            <person name="Dickens N.J."/>
            <person name="Wilkes J."/>
            <person name="Bates P.A."/>
            <person name="Depledge D.P."/>
            <person name="Harris D."/>
            <person name="Her Y."/>
            <person name="Herzyk P."/>
            <person name="Imamura H."/>
            <person name="Otto T.D."/>
            <person name="Sanders M."/>
            <person name="Seeger K."/>
            <person name="Dujardin J.C."/>
            <person name="Berriman M."/>
            <person name="Smith D.F."/>
            <person name="Hertz-Fowler C."/>
            <person name="Mottram J.C."/>
        </authorList>
    </citation>
    <scope>NUCLEOTIDE SEQUENCE [LARGE SCALE GENOMIC DNA]</scope>
    <source>
        <strain evidence="8 9">MHOM/BR/75/M2904</strain>
    </source>
</reference>
<dbReference type="Pfam" id="PF16016">
    <property type="entry name" value="VASt"/>
    <property type="match status" value="1"/>
</dbReference>